<dbReference type="PROSITE" id="PS50021">
    <property type="entry name" value="CH"/>
    <property type="match status" value="1"/>
</dbReference>
<proteinExistence type="predicted"/>
<dbReference type="PANTHER" id="PTHR12509">
    <property type="entry name" value="SPERMATOGENESIS-ASSOCIATED 4-RELATED"/>
    <property type="match status" value="1"/>
</dbReference>
<dbReference type="EMBL" id="CP126222">
    <property type="protein sequence ID" value="WIA22627.1"/>
    <property type="molecule type" value="Genomic_DNA"/>
</dbReference>
<evidence type="ECO:0000313" key="3">
    <source>
        <dbReference type="EMBL" id="WIA22627.1"/>
    </source>
</evidence>
<feature type="domain" description="Calponin-homology (CH)" evidence="2">
    <location>
        <begin position="41"/>
        <end position="149"/>
    </location>
</feature>
<dbReference type="Pfam" id="PF06294">
    <property type="entry name" value="CH_2"/>
    <property type="match status" value="1"/>
</dbReference>
<feature type="compositionally biased region" description="Low complexity" evidence="1">
    <location>
        <begin position="1"/>
        <end position="21"/>
    </location>
</feature>
<dbReference type="SUPFAM" id="SSF47576">
    <property type="entry name" value="Calponin-homology domain, CH-domain"/>
    <property type="match status" value="1"/>
</dbReference>
<gene>
    <name evidence="3" type="ORF">OEZ85_001050</name>
</gene>
<organism evidence="3 4">
    <name type="scientific">Tetradesmus obliquus</name>
    <name type="common">Green alga</name>
    <name type="synonym">Acutodesmus obliquus</name>
    <dbReference type="NCBI Taxonomy" id="3088"/>
    <lineage>
        <taxon>Eukaryota</taxon>
        <taxon>Viridiplantae</taxon>
        <taxon>Chlorophyta</taxon>
        <taxon>core chlorophytes</taxon>
        <taxon>Chlorophyceae</taxon>
        <taxon>CS clade</taxon>
        <taxon>Sphaeropleales</taxon>
        <taxon>Scenedesmaceae</taxon>
        <taxon>Tetradesmus</taxon>
    </lineage>
</organism>
<dbReference type="InterPro" id="IPR052111">
    <property type="entry name" value="Spermatogenesis_Ciliary_MAP"/>
</dbReference>
<evidence type="ECO:0000313" key="4">
    <source>
        <dbReference type="Proteomes" id="UP001244341"/>
    </source>
</evidence>
<reference evidence="3 4" key="1">
    <citation type="submission" date="2023-05" db="EMBL/GenBank/DDBJ databases">
        <title>A 100% complete, gapless, phased diploid assembly of the Scenedesmus obliquus UTEX 3031 genome.</title>
        <authorList>
            <person name="Biondi T.C."/>
            <person name="Hanschen E.R."/>
            <person name="Kwon T."/>
            <person name="Eng W."/>
            <person name="Kruse C.P.S."/>
            <person name="Koehler S.I."/>
            <person name="Kunde Y."/>
            <person name="Gleasner C.D."/>
            <person name="You Mak K.T."/>
            <person name="Polle J."/>
            <person name="Hovde B.T."/>
            <person name="Starkenburg S.R."/>
        </authorList>
    </citation>
    <scope>NUCLEOTIDE SEQUENCE [LARGE SCALE GENOMIC DNA]</scope>
    <source>
        <strain evidence="3 4">DOE0152z</strain>
    </source>
</reference>
<keyword evidence="4" id="KW-1185">Reference proteome</keyword>
<dbReference type="InterPro" id="IPR001715">
    <property type="entry name" value="CH_dom"/>
</dbReference>
<dbReference type="Proteomes" id="UP001244341">
    <property type="component" value="Chromosome 15b"/>
</dbReference>
<feature type="region of interest" description="Disordered" evidence="1">
    <location>
        <begin position="1"/>
        <end position="29"/>
    </location>
</feature>
<dbReference type="Gene3D" id="1.10.418.10">
    <property type="entry name" value="Calponin-like domain"/>
    <property type="match status" value="1"/>
</dbReference>
<dbReference type="InterPro" id="IPR010441">
    <property type="entry name" value="CH_2"/>
</dbReference>
<name>A0ABY8UM61_TETOB</name>
<protein>
    <recommendedName>
        <fullName evidence="2">Calponin-homology (CH) domain-containing protein</fullName>
    </recommendedName>
</protein>
<accession>A0ABY8UM61</accession>
<sequence length="237" mass="24738">MQLMVATGAKPTAKASPKAASLRSAKATTSSKVPDVFGYSPPPEVQLGRECYKFLQRLDLSIPVKNPRRDLSNGFVVAEILSRFFPADIQMHSYQNGTSERCKRDNWEQLQRVANKNELQLPPKIVEGTVQGQPGAAVALLELLYEKFTGKNVHKVDPKDLPGMDAAAAAAAAALPALSFGESAAASESGALRAIKSSAGAAVALEFGAVQTQQAGDAAALRRKFAAAGGSSAGGAS</sequence>
<evidence type="ECO:0000259" key="2">
    <source>
        <dbReference type="PROSITE" id="PS50021"/>
    </source>
</evidence>
<dbReference type="PANTHER" id="PTHR12509:SF8">
    <property type="entry name" value="SPERMATOGENESIS-ASSOCIATED PROTEIN 4"/>
    <property type="match status" value="1"/>
</dbReference>
<dbReference type="InterPro" id="IPR036872">
    <property type="entry name" value="CH_dom_sf"/>
</dbReference>
<evidence type="ECO:0000256" key="1">
    <source>
        <dbReference type="SAM" id="MobiDB-lite"/>
    </source>
</evidence>